<feature type="region of interest" description="Disordered" evidence="4">
    <location>
        <begin position="101"/>
        <end position="144"/>
    </location>
</feature>
<proteinExistence type="predicted"/>
<sequence>MGTLVVEILEDVVANDGKLSLREAIDRAGAGDVITFKSSPEGVVTLDRSIVIENGKSVTIDGGGDVRISAIQSAIVVEDGAALTLRDVNLQGGVNGAFSTGAGTQGADGEHGAQGQGAQQSGQSGTKGGDGEGGEDGGKAADAGDAGGLLQNFGAVTLDHVQIHGTGYGGGAAPGGGGGRGGWGGLGGYGLGGGNGADGGDAGDGGHGGDGGDGGDAIGSIYNAGELTLIDSVIGGTAQGRDGGVGVFGGDGGRGGYGGNAGGGNGGNGGDGGHGGDGGDGGDGGTAVSAILNDGEITVIGAALINGAVAEAGLGGLGGRGGLGGDRGLGGNQNGEGPRGLDGKDGEDGVDGAEGRDGDAFDVLDRGDIDGKLGFDAHFFEFGGGAGVPSGISVENKAGARTEFSATVTMVGDGFDEASVQWRLVVDGGLKAADFVGGKLPTGKLTFEGDGSVTAEIEFALKAGVKLPKDTSFDIVLFNPSKGDFLGSGFTVSADIFRVTAGADKVGGTKGDDDLSGLGGSDTLAGGAGDDSLDGGAGADRLTGGGGADLFEFARKTDSVQASRDVIVGFSQKDGDAIDLLFDADETERGVQDFTFRGEKGFNDVGQIRFEYDSRQDVTRVEANLDGDKQAEFTFDVAGRVKLTADDFLI</sequence>
<feature type="compositionally biased region" description="Gly residues" evidence="4">
    <location>
        <begin position="325"/>
        <end position="338"/>
    </location>
</feature>
<dbReference type="Pfam" id="PF08548">
    <property type="entry name" value="Peptidase_M10_C"/>
    <property type="match status" value="1"/>
</dbReference>
<keyword evidence="2" id="KW-0964">Secreted</keyword>
<evidence type="ECO:0000256" key="3">
    <source>
        <dbReference type="ARBA" id="ARBA00022737"/>
    </source>
</evidence>
<comment type="caution">
    <text evidence="6">The sequence shown here is derived from an EMBL/GenBank/DDBJ whole genome shotgun (WGS) entry which is preliminary data.</text>
</comment>
<dbReference type="RefSeq" id="WP_128778151.1">
    <property type="nucleotide sequence ID" value="NZ_RYFI01000013.1"/>
</dbReference>
<keyword evidence="3" id="KW-0677">Repeat</keyword>
<evidence type="ECO:0000256" key="2">
    <source>
        <dbReference type="ARBA" id="ARBA00022525"/>
    </source>
</evidence>
<name>A0A4Q0MH65_9HYPH</name>
<evidence type="ECO:0000259" key="5">
    <source>
        <dbReference type="Pfam" id="PF08548"/>
    </source>
</evidence>
<evidence type="ECO:0000313" key="7">
    <source>
        <dbReference type="Proteomes" id="UP000289708"/>
    </source>
</evidence>
<dbReference type="InterPro" id="IPR013858">
    <property type="entry name" value="Peptidase_M10B_C"/>
</dbReference>
<dbReference type="OrthoDB" id="7876310at2"/>
<dbReference type="GO" id="GO:0005509">
    <property type="term" value="F:calcium ion binding"/>
    <property type="evidence" value="ECO:0007669"/>
    <property type="project" value="InterPro"/>
</dbReference>
<protein>
    <recommendedName>
        <fullName evidence="5">Peptidase M10 serralysin C-terminal domain-containing protein</fullName>
    </recommendedName>
</protein>
<dbReference type="Proteomes" id="UP000289708">
    <property type="component" value="Unassembled WGS sequence"/>
</dbReference>
<organism evidence="6 7">
    <name type="scientific">Hansschlegelia zhihuaiae</name>
    <dbReference type="NCBI Taxonomy" id="405005"/>
    <lineage>
        <taxon>Bacteria</taxon>
        <taxon>Pseudomonadati</taxon>
        <taxon>Pseudomonadota</taxon>
        <taxon>Alphaproteobacteria</taxon>
        <taxon>Hyphomicrobiales</taxon>
        <taxon>Methylopilaceae</taxon>
        <taxon>Hansschlegelia</taxon>
    </lineage>
</organism>
<keyword evidence="7" id="KW-1185">Reference proteome</keyword>
<dbReference type="EMBL" id="RYFI01000013">
    <property type="protein sequence ID" value="RXF72725.1"/>
    <property type="molecule type" value="Genomic_DNA"/>
</dbReference>
<evidence type="ECO:0000256" key="4">
    <source>
        <dbReference type="SAM" id="MobiDB-lite"/>
    </source>
</evidence>
<evidence type="ECO:0000313" key="6">
    <source>
        <dbReference type="EMBL" id="RXF72725.1"/>
    </source>
</evidence>
<feature type="region of interest" description="Disordered" evidence="4">
    <location>
        <begin position="325"/>
        <end position="361"/>
    </location>
</feature>
<dbReference type="InterPro" id="IPR018511">
    <property type="entry name" value="Hemolysin-typ_Ca-bd_CS"/>
</dbReference>
<dbReference type="PRINTS" id="PR01228">
    <property type="entry name" value="EGGSHELL"/>
</dbReference>
<evidence type="ECO:0000256" key="1">
    <source>
        <dbReference type="ARBA" id="ARBA00004613"/>
    </source>
</evidence>
<reference evidence="6 7" key="1">
    <citation type="submission" date="2018-12" db="EMBL/GenBank/DDBJ databases">
        <title>bacterium Hansschlegelia zhihuaiae S113.</title>
        <authorList>
            <person name="He J."/>
        </authorList>
    </citation>
    <scope>NUCLEOTIDE SEQUENCE [LARGE SCALE GENOMIC DNA]</scope>
    <source>
        <strain evidence="6 7">S 113</strain>
    </source>
</reference>
<dbReference type="AlphaFoldDB" id="A0A4Q0MH65"/>
<feature type="domain" description="Peptidase M10 serralysin C-terminal" evidence="5">
    <location>
        <begin position="514"/>
        <end position="649"/>
    </location>
</feature>
<comment type="subcellular location">
    <subcellularLocation>
        <location evidence="1">Secreted</location>
    </subcellularLocation>
</comment>
<feature type="compositionally biased region" description="Basic and acidic residues" evidence="4">
    <location>
        <begin position="339"/>
        <end position="361"/>
    </location>
</feature>
<dbReference type="GO" id="GO:0005615">
    <property type="term" value="C:extracellular space"/>
    <property type="evidence" value="ECO:0007669"/>
    <property type="project" value="InterPro"/>
</dbReference>
<dbReference type="SUPFAM" id="SSF51120">
    <property type="entry name" value="beta-Roll"/>
    <property type="match status" value="1"/>
</dbReference>
<gene>
    <name evidence="6" type="ORF">EK403_14295</name>
</gene>
<dbReference type="Gene3D" id="2.150.10.10">
    <property type="entry name" value="Serralysin-like metalloprotease, C-terminal"/>
    <property type="match status" value="1"/>
</dbReference>
<accession>A0A4Q0MH65</accession>
<dbReference type="PROSITE" id="PS00330">
    <property type="entry name" value="HEMOLYSIN_CALCIUM"/>
    <property type="match status" value="3"/>
</dbReference>
<dbReference type="PRINTS" id="PR00313">
    <property type="entry name" value="CABNDNGRPT"/>
</dbReference>
<dbReference type="InterPro" id="IPR011049">
    <property type="entry name" value="Serralysin-like_metalloprot_C"/>
</dbReference>